<protein>
    <submittedName>
        <fullName evidence="1">Uncharacterized protein</fullName>
    </submittedName>
</protein>
<reference evidence="1" key="1">
    <citation type="submission" date="2017-05" db="UniProtKB">
        <authorList>
            <consortium name="EnsemblMetazoa"/>
        </authorList>
    </citation>
    <scope>IDENTIFICATION</scope>
</reference>
<sequence length="446" mass="49344">MYAIVHSEGTKEKWPKALEALRVKYETKWPSRVKVFCYGNGEEVSTVLPQLSEFRPAYTCFLAHYSEAIAPFVVEVHQLTRKIDPANPYTDTIWGILTGINEDDVLFAINEVELTVHRVLGGTPVNLNKFESGSWYNEGVAGASVHKVTEEEGVVKKECPLDATSVLTGELSAERNVANGTGVDMMVTSGHASERDWNIGYSFKSGKFICPTGEMVGQALDGSIHPIKHNGKPKILSAAGNCLVGNIDGKNCMALAWMHSVGVVQMTGYLVSTWYGYGGWGVHQYFIDMPGTLSFSQSFFANNQSLIYKLHSEYPEVASIIDSGIDPKDVSHGVDKDCAGLLHDRDVVAFYGDPAFEAKLATKEDETPYTVTILQLASETQGDWKKYEAKFVFKSSFGRHPIYIFPEAVTGYRLLGGEAVLTCRFLMFTGSFKAEEEHIIIYEIIH</sequence>
<name>A0A1X7VDN8_AMPQE</name>
<evidence type="ECO:0000313" key="1">
    <source>
        <dbReference type="EnsemblMetazoa" id="Aqu2.1.38108_001"/>
    </source>
</evidence>
<dbReference type="AlphaFoldDB" id="A0A1X7VDN8"/>
<dbReference type="EnsemblMetazoa" id="Aqu2.1.38108_001">
    <property type="protein sequence ID" value="Aqu2.1.38108_001"/>
    <property type="gene ID" value="Aqu2.1.38108"/>
</dbReference>
<dbReference type="InParanoid" id="A0A1X7VDN8"/>
<organism evidence="1">
    <name type="scientific">Amphimedon queenslandica</name>
    <name type="common">Sponge</name>
    <dbReference type="NCBI Taxonomy" id="400682"/>
    <lineage>
        <taxon>Eukaryota</taxon>
        <taxon>Metazoa</taxon>
        <taxon>Porifera</taxon>
        <taxon>Demospongiae</taxon>
        <taxon>Heteroscleromorpha</taxon>
        <taxon>Haplosclerida</taxon>
        <taxon>Niphatidae</taxon>
        <taxon>Amphimedon</taxon>
    </lineage>
</organism>
<accession>A0A1X7VDN8</accession>
<proteinExistence type="predicted"/>